<evidence type="ECO:0000313" key="3">
    <source>
        <dbReference type="Proteomes" id="UP000177579"/>
    </source>
</evidence>
<dbReference type="Proteomes" id="UP000177579">
    <property type="component" value="Unassembled WGS sequence"/>
</dbReference>
<organism evidence="2 3">
    <name type="scientific">Candidatus Falkowbacteria bacterium RIFOXYD2_FULL_34_120</name>
    <dbReference type="NCBI Taxonomy" id="1798007"/>
    <lineage>
        <taxon>Bacteria</taxon>
        <taxon>Candidatus Falkowiibacteriota</taxon>
    </lineage>
</organism>
<keyword evidence="1" id="KW-1133">Transmembrane helix</keyword>
<feature type="transmembrane region" description="Helical" evidence="1">
    <location>
        <begin position="7"/>
        <end position="24"/>
    </location>
</feature>
<sequence>MLKFRIFLWSCLFFILGFFIYNGITPGGHKVYCQNFEKQNYFIGKLSPETRVGAGNKNINNALVGNPIYFSLKTLRKFDEATINLKYKNSNDLPLIEAGILVDNTIWRYDLRGIENKLIEQLVYVWDVFRDNDLIFLQREKKYNSISEFLDNPPDSAKIATYNYTLDMEYILSDYRKRAENEIISNIPALRGSYQFFTYIKDEEFNFEFEFLDLNENKDEDQINLHLYYNDTLIKTAHLDDDGIFSDNGSTTKSRIINMQVNDLPEGVYKVELRANDDIVTQKINTKQNKISFLNKLYLYRGGKSNFSIYTDSKKIQSKTVYPGSLQILKSGSSEMIINETYKQFEMNMPETSSTTKYYEILIQKDGLILTGDGVFSFNPRELLNPRFRRADYNLDINNGNIDYILARYNLVQKNEELRITSAVFDLKNAYRHTYKYQLVDSGEYNFLISIPDLKLEDNKRIEIEEICVNLKGKSLKEKILSLTFPLYEGREQ</sequence>
<proteinExistence type="predicted"/>
<accession>A0A1F5TMB8</accession>
<dbReference type="EMBL" id="MFGO01000038">
    <property type="protein sequence ID" value="OGF40004.1"/>
    <property type="molecule type" value="Genomic_DNA"/>
</dbReference>
<protein>
    <submittedName>
        <fullName evidence="2">Uncharacterized protein</fullName>
    </submittedName>
</protein>
<keyword evidence="1" id="KW-0472">Membrane</keyword>
<reference evidence="2 3" key="1">
    <citation type="journal article" date="2016" name="Nat. Commun.">
        <title>Thousands of microbial genomes shed light on interconnected biogeochemical processes in an aquifer system.</title>
        <authorList>
            <person name="Anantharaman K."/>
            <person name="Brown C.T."/>
            <person name="Hug L.A."/>
            <person name="Sharon I."/>
            <person name="Castelle C.J."/>
            <person name="Probst A.J."/>
            <person name="Thomas B.C."/>
            <person name="Singh A."/>
            <person name="Wilkins M.J."/>
            <person name="Karaoz U."/>
            <person name="Brodie E.L."/>
            <person name="Williams K.H."/>
            <person name="Hubbard S.S."/>
            <person name="Banfield J.F."/>
        </authorList>
    </citation>
    <scope>NUCLEOTIDE SEQUENCE [LARGE SCALE GENOMIC DNA]</scope>
</reference>
<keyword evidence="1" id="KW-0812">Transmembrane</keyword>
<dbReference type="AlphaFoldDB" id="A0A1F5TMB8"/>
<comment type="caution">
    <text evidence="2">The sequence shown here is derived from an EMBL/GenBank/DDBJ whole genome shotgun (WGS) entry which is preliminary data.</text>
</comment>
<gene>
    <name evidence="2" type="ORF">A2531_07300</name>
</gene>
<evidence type="ECO:0000313" key="2">
    <source>
        <dbReference type="EMBL" id="OGF40004.1"/>
    </source>
</evidence>
<name>A0A1F5TMB8_9BACT</name>
<evidence type="ECO:0000256" key="1">
    <source>
        <dbReference type="SAM" id="Phobius"/>
    </source>
</evidence>